<evidence type="ECO:0000256" key="2">
    <source>
        <dbReference type="ARBA" id="ARBA00022527"/>
    </source>
</evidence>
<evidence type="ECO:0000256" key="4">
    <source>
        <dbReference type="ARBA" id="ARBA00022741"/>
    </source>
</evidence>
<dbReference type="InterPro" id="IPR011990">
    <property type="entry name" value="TPR-like_helical_dom_sf"/>
</dbReference>
<dbReference type="AlphaFoldDB" id="A0A6L9QLW8"/>
<keyword evidence="6" id="KW-0067">ATP-binding</keyword>
<feature type="non-terminal residue" evidence="8">
    <location>
        <position position="570"/>
    </location>
</feature>
<evidence type="ECO:0000256" key="5">
    <source>
        <dbReference type="ARBA" id="ARBA00022777"/>
    </source>
</evidence>
<keyword evidence="4" id="KW-0547">Nucleotide-binding</keyword>
<dbReference type="GO" id="GO:0005524">
    <property type="term" value="F:ATP binding"/>
    <property type="evidence" value="ECO:0007669"/>
    <property type="project" value="UniProtKB-KW"/>
</dbReference>
<dbReference type="PANTHER" id="PTHR43289:SF6">
    <property type="entry name" value="SERINE_THREONINE-PROTEIN KINASE NEKL-3"/>
    <property type="match status" value="1"/>
</dbReference>
<organism evidence="8 9">
    <name type="scientific">Actinomadura bangladeshensis</name>
    <dbReference type="NCBI Taxonomy" id="453573"/>
    <lineage>
        <taxon>Bacteria</taxon>
        <taxon>Bacillati</taxon>
        <taxon>Actinomycetota</taxon>
        <taxon>Actinomycetes</taxon>
        <taxon>Streptosporangiales</taxon>
        <taxon>Thermomonosporaceae</taxon>
        <taxon>Actinomadura</taxon>
    </lineage>
</organism>
<dbReference type="SUPFAM" id="SSF56112">
    <property type="entry name" value="Protein kinase-like (PK-like)"/>
    <property type="match status" value="1"/>
</dbReference>
<dbReference type="EMBL" id="JAAGLI010000761">
    <property type="protein sequence ID" value="NEA26345.1"/>
    <property type="molecule type" value="Genomic_DNA"/>
</dbReference>
<dbReference type="EC" id="2.7.11.1" evidence="1"/>
<dbReference type="GO" id="GO:0004674">
    <property type="term" value="F:protein serine/threonine kinase activity"/>
    <property type="evidence" value="ECO:0007669"/>
    <property type="project" value="UniProtKB-KW"/>
</dbReference>
<dbReference type="Gene3D" id="2.130.10.10">
    <property type="entry name" value="YVTN repeat-like/Quinoprotein amine dehydrogenase"/>
    <property type="match status" value="1"/>
</dbReference>
<dbReference type="Proteomes" id="UP000475532">
    <property type="component" value="Unassembled WGS sequence"/>
</dbReference>
<dbReference type="SMART" id="SM00320">
    <property type="entry name" value="WD40"/>
    <property type="match status" value="2"/>
</dbReference>
<keyword evidence="5 8" id="KW-0418">Kinase</keyword>
<name>A0A6L9QLW8_9ACTN</name>
<comment type="caution">
    <text evidence="8">The sequence shown here is derived from an EMBL/GenBank/DDBJ whole genome shotgun (WGS) entry which is preliminary data.</text>
</comment>
<dbReference type="InterPro" id="IPR000719">
    <property type="entry name" value="Prot_kinase_dom"/>
</dbReference>
<dbReference type="InterPro" id="IPR001680">
    <property type="entry name" value="WD40_rpt"/>
</dbReference>
<evidence type="ECO:0000256" key="6">
    <source>
        <dbReference type="ARBA" id="ARBA00022840"/>
    </source>
</evidence>
<evidence type="ECO:0000313" key="8">
    <source>
        <dbReference type="EMBL" id="NEA26345.1"/>
    </source>
</evidence>
<accession>A0A6L9QLW8</accession>
<evidence type="ECO:0000256" key="3">
    <source>
        <dbReference type="ARBA" id="ARBA00022679"/>
    </source>
</evidence>
<proteinExistence type="predicted"/>
<dbReference type="Gene3D" id="1.25.40.10">
    <property type="entry name" value="Tetratricopeptide repeat domain"/>
    <property type="match status" value="1"/>
</dbReference>
<feature type="domain" description="Protein kinase" evidence="7">
    <location>
        <begin position="19"/>
        <end position="299"/>
    </location>
</feature>
<dbReference type="Pfam" id="PF00069">
    <property type="entry name" value="Pkinase"/>
    <property type="match status" value="1"/>
</dbReference>
<dbReference type="PROSITE" id="PS50011">
    <property type="entry name" value="PROTEIN_KINASE_DOM"/>
    <property type="match status" value="1"/>
</dbReference>
<dbReference type="Gene3D" id="3.30.200.20">
    <property type="entry name" value="Phosphorylase Kinase, domain 1"/>
    <property type="match status" value="1"/>
</dbReference>
<dbReference type="InterPro" id="IPR011009">
    <property type="entry name" value="Kinase-like_dom_sf"/>
</dbReference>
<dbReference type="InterPro" id="IPR008271">
    <property type="entry name" value="Ser/Thr_kinase_AS"/>
</dbReference>
<evidence type="ECO:0000259" key="7">
    <source>
        <dbReference type="PROSITE" id="PS50011"/>
    </source>
</evidence>
<gene>
    <name evidence="8" type="ORF">G3I70_28185</name>
</gene>
<dbReference type="PANTHER" id="PTHR43289">
    <property type="entry name" value="MITOGEN-ACTIVATED PROTEIN KINASE KINASE KINASE 20-RELATED"/>
    <property type="match status" value="1"/>
</dbReference>
<dbReference type="SUPFAM" id="SSF63829">
    <property type="entry name" value="Calcium-dependent phosphotriesterase"/>
    <property type="match status" value="1"/>
</dbReference>
<evidence type="ECO:0000256" key="1">
    <source>
        <dbReference type="ARBA" id="ARBA00012513"/>
    </source>
</evidence>
<dbReference type="PROSITE" id="PS00108">
    <property type="entry name" value="PROTEIN_KINASE_ST"/>
    <property type="match status" value="1"/>
</dbReference>
<evidence type="ECO:0000313" key="9">
    <source>
        <dbReference type="Proteomes" id="UP000475532"/>
    </source>
</evidence>
<reference evidence="8 9" key="1">
    <citation type="submission" date="2020-01" db="EMBL/GenBank/DDBJ databases">
        <title>Insect and environment-associated Actinomycetes.</title>
        <authorList>
            <person name="Currrie C."/>
            <person name="Chevrette M."/>
            <person name="Carlson C."/>
            <person name="Stubbendieck R."/>
            <person name="Wendt-Pienkowski E."/>
        </authorList>
    </citation>
    <scope>NUCLEOTIDE SEQUENCE [LARGE SCALE GENOMIC DNA]</scope>
    <source>
        <strain evidence="8 9">SID10258</strain>
    </source>
</reference>
<dbReference type="CDD" id="cd14014">
    <property type="entry name" value="STKc_PknB_like"/>
    <property type="match status" value="1"/>
</dbReference>
<keyword evidence="3" id="KW-0808">Transferase</keyword>
<dbReference type="InterPro" id="IPR015943">
    <property type="entry name" value="WD40/YVTN_repeat-like_dom_sf"/>
</dbReference>
<dbReference type="RefSeq" id="WP_163060454.1">
    <property type="nucleotide sequence ID" value="NZ_JAAGLI010000761.1"/>
</dbReference>
<dbReference type="SMART" id="SM00220">
    <property type="entry name" value="S_TKc"/>
    <property type="match status" value="1"/>
</dbReference>
<dbReference type="SUPFAM" id="SSF48452">
    <property type="entry name" value="TPR-like"/>
    <property type="match status" value="1"/>
</dbReference>
<protein>
    <recommendedName>
        <fullName evidence="1">non-specific serine/threonine protein kinase</fullName>
        <ecNumber evidence="1">2.7.11.1</ecNumber>
    </recommendedName>
</protein>
<keyword evidence="2" id="KW-0723">Serine/threonine-protein kinase</keyword>
<sequence length="570" mass="60324">MPVAAAREWTPGEVVLGLYEVLDVVHSGGMGVVHRVRHRGWQVDMAVKTPRSEYVENPEDRRLFEAEAGTWVELGLHPHTVGCAYVRTIDDVPRVFAEWVGGGSLAQAVDGGQLYEGGPEAALARILDIAVQTAWGLAHAHEAGLVHQDVKSANVMLEPDGTAKVTDFGLAKARAASGGGESGAAPPPDLPATVSFGGMTRAYCSPEQAAAAAGDRGVRLTAATDVWSWAVTVLEMFAGRPPTRRGQDAGEALEMLLRGGARVPIPPAVATVLRECFNGDPAARPDGFGELAAALAELYREILGVPYERPVPRAARLLSDGLSNHALSLLDLGRAEEAEALWRRALGTDPYHLPSVYNFGLYRWRAAQETGEELVANVEAAVAAGGGAGYGAFLLGAVQLERHEDERAGELLREAVAADPDSADAAEALAAWERRPPRVRADFDGHKREDVSAVAVSADGTRVLSGDRAGRLLLWDPGRSRRRTLTRSGERVAALAMDGAGALGAAIREGLVELWDLERGRRLPSPPQQSGAVAVAVSGDGRRVAAGYPRGMIHVWEAGGPLVAALRGHT</sequence>
<dbReference type="Pfam" id="PF00400">
    <property type="entry name" value="WD40"/>
    <property type="match status" value="1"/>
</dbReference>
<dbReference type="Gene3D" id="1.10.510.10">
    <property type="entry name" value="Transferase(Phosphotransferase) domain 1"/>
    <property type="match status" value="1"/>
</dbReference>